<dbReference type="EMBL" id="JAYWIO010000004">
    <property type="protein sequence ID" value="KAK7266470.1"/>
    <property type="molecule type" value="Genomic_DNA"/>
</dbReference>
<dbReference type="InterPro" id="IPR009057">
    <property type="entry name" value="Homeodomain-like_sf"/>
</dbReference>
<dbReference type="SUPFAM" id="SSF46689">
    <property type="entry name" value="Homeodomain-like"/>
    <property type="match status" value="1"/>
</dbReference>
<proteinExistence type="predicted"/>
<dbReference type="PANTHER" id="PTHR44042">
    <property type="entry name" value="DUPLICATED HOMEODOMAIN-LIKE SUPERFAMILY PROTEIN-RELATED"/>
    <property type="match status" value="1"/>
</dbReference>
<dbReference type="InterPro" id="IPR017884">
    <property type="entry name" value="SANT_dom"/>
</dbReference>
<sequence length="209" mass="23495">MLQSETSYSISESLLDSQLYTFGIQRQCCCECAIMEKENKGDDEDGAPVAPNKWVSPSSPVSHIPKLQSEGPITMDLSDDITADDITATKLSFVENSSPITLDLSDSFSDITATNLSFEKLSLENSGENILDFAGAATGIEGRKRRRLDCVINLDSWTDIEHRLFLRGMANYKGNWKVISEDFVKTKTKRQVEQYAGIYHLRNYMRFVD</sequence>
<name>A0AAN9I7G4_CROPI</name>
<evidence type="ECO:0000259" key="2">
    <source>
        <dbReference type="PROSITE" id="PS51293"/>
    </source>
</evidence>
<dbReference type="Proteomes" id="UP001372338">
    <property type="component" value="Unassembled WGS sequence"/>
</dbReference>
<protein>
    <recommendedName>
        <fullName evidence="2">SANT domain-containing protein</fullName>
    </recommendedName>
</protein>
<gene>
    <name evidence="3" type="ORF">RIF29_19114</name>
</gene>
<accession>A0AAN9I7G4</accession>
<dbReference type="PROSITE" id="PS51293">
    <property type="entry name" value="SANT"/>
    <property type="match status" value="1"/>
</dbReference>
<feature type="region of interest" description="Disordered" evidence="1">
    <location>
        <begin position="40"/>
        <end position="61"/>
    </location>
</feature>
<feature type="domain" description="SANT" evidence="2">
    <location>
        <begin position="155"/>
        <end position="204"/>
    </location>
</feature>
<keyword evidence="4" id="KW-1185">Reference proteome</keyword>
<organism evidence="3 4">
    <name type="scientific">Crotalaria pallida</name>
    <name type="common">Smooth rattlebox</name>
    <name type="synonym">Crotalaria striata</name>
    <dbReference type="NCBI Taxonomy" id="3830"/>
    <lineage>
        <taxon>Eukaryota</taxon>
        <taxon>Viridiplantae</taxon>
        <taxon>Streptophyta</taxon>
        <taxon>Embryophyta</taxon>
        <taxon>Tracheophyta</taxon>
        <taxon>Spermatophyta</taxon>
        <taxon>Magnoliopsida</taxon>
        <taxon>eudicotyledons</taxon>
        <taxon>Gunneridae</taxon>
        <taxon>Pentapetalae</taxon>
        <taxon>rosids</taxon>
        <taxon>fabids</taxon>
        <taxon>Fabales</taxon>
        <taxon>Fabaceae</taxon>
        <taxon>Papilionoideae</taxon>
        <taxon>50 kb inversion clade</taxon>
        <taxon>genistoids sensu lato</taxon>
        <taxon>core genistoids</taxon>
        <taxon>Crotalarieae</taxon>
        <taxon>Crotalaria</taxon>
    </lineage>
</organism>
<dbReference type="InterPro" id="IPR001005">
    <property type="entry name" value="SANT/Myb"/>
</dbReference>
<dbReference type="PANTHER" id="PTHR44042:SF67">
    <property type="entry name" value="MYB-LIKE PROTEIN I"/>
    <property type="match status" value="1"/>
</dbReference>
<reference evidence="3 4" key="1">
    <citation type="submission" date="2024-01" db="EMBL/GenBank/DDBJ databases">
        <title>The genomes of 5 underutilized Papilionoideae crops provide insights into root nodulation and disease resistanc.</title>
        <authorList>
            <person name="Yuan L."/>
        </authorList>
    </citation>
    <scope>NUCLEOTIDE SEQUENCE [LARGE SCALE GENOMIC DNA]</scope>
    <source>
        <strain evidence="3">ZHUSHIDOU_FW_LH</strain>
        <tissue evidence="3">Leaf</tissue>
    </source>
</reference>
<evidence type="ECO:0000256" key="1">
    <source>
        <dbReference type="SAM" id="MobiDB-lite"/>
    </source>
</evidence>
<dbReference type="Pfam" id="PF00249">
    <property type="entry name" value="Myb_DNA-binding"/>
    <property type="match status" value="1"/>
</dbReference>
<evidence type="ECO:0000313" key="3">
    <source>
        <dbReference type="EMBL" id="KAK7266470.1"/>
    </source>
</evidence>
<dbReference type="AlphaFoldDB" id="A0AAN9I7G4"/>
<evidence type="ECO:0000313" key="4">
    <source>
        <dbReference type="Proteomes" id="UP001372338"/>
    </source>
</evidence>
<comment type="caution">
    <text evidence="3">The sequence shown here is derived from an EMBL/GenBank/DDBJ whole genome shotgun (WGS) entry which is preliminary data.</text>
</comment>
<dbReference type="Gene3D" id="1.10.10.60">
    <property type="entry name" value="Homeodomain-like"/>
    <property type="match status" value="1"/>
</dbReference>
<dbReference type="SMART" id="SM00717">
    <property type="entry name" value="SANT"/>
    <property type="match status" value="1"/>
</dbReference>